<feature type="transmembrane region" description="Helical" evidence="1">
    <location>
        <begin position="322"/>
        <end position="343"/>
    </location>
</feature>
<organism evidence="2 3">
    <name type="scientific">Paramicrobacterium agarici</name>
    <dbReference type="NCBI Taxonomy" id="630514"/>
    <lineage>
        <taxon>Bacteria</taxon>
        <taxon>Bacillati</taxon>
        <taxon>Actinomycetota</taxon>
        <taxon>Actinomycetes</taxon>
        <taxon>Micrococcales</taxon>
        <taxon>Microbacteriaceae</taxon>
        <taxon>Paramicrobacterium</taxon>
    </lineage>
</organism>
<proteinExistence type="predicted"/>
<keyword evidence="3" id="KW-1185">Reference proteome</keyword>
<evidence type="ECO:0000313" key="3">
    <source>
        <dbReference type="Proteomes" id="UP000221369"/>
    </source>
</evidence>
<dbReference type="AlphaFoldDB" id="A0A2A9DUA1"/>
<protein>
    <recommendedName>
        <fullName evidence="4">DUF3137 domain-containing protein</fullName>
    </recommendedName>
</protein>
<accession>A0A2A9DUA1</accession>
<sequence length="344" mass="37764">MQTFVLDALNARPNRAALRQFRQAARAAGVPSRDAAAPSFRGGCTALLMVPFALLVVGFAVVGFVIDGFSGPVIFVSVIALLMVLGSVLVVARIRPPRIGRRLWRERFVLARLAEQNNSTYTATANAQPGTPGLLLRMSDRVYDVVTTRSAPRVSIGNLAYRQDTGRGGAIDHRWGFISVQLERRFPHTILDSRSNNGLNGQVFPNPYRSGAVQLEGDFPQHFTLYCPAGYDADIRYLLTPDLMGDLIDSGSGFDVEIVDDRIIFYKPLGLALADEREWAVINRMLSRVAADMARRAGRYSDDRTLDGRVAPQGVRMQRVNVLPWMIGAAVVLMGGFALAMVLQ</sequence>
<name>A0A2A9DUA1_9MICO</name>
<reference evidence="2 3" key="1">
    <citation type="submission" date="2017-10" db="EMBL/GenBank/DDBJ databases">
        <title>Sequencing the genomes of 1000 actinobacteria strains.</title>
        <authorList>
            <person name="Klenk H.-P."/>
        </authorList>
    </citation>
    <scope>NUCLEOTIDE SEQUENCE [LARGE SCALE GENOMIC DNA]</scope>
    <source>
        <strain evidence="2 3">DSM 21798</strain>
    </source>
</reference>
<evidence type="ECO:0000256" key="1">
    <source>
        <dbReference type="SAM" id="Phobius"/>
    </source>
</evidence>
<evidence type="ECO:0000313" key="2">
    <source>
        <dbReference type="EMBL" id="PFG29552.1"/>
    </source>
</evidence>
<keyword evidence="1" id="KW-0472">Membrane</keyword>
<feature type="transmembrane region" description="Helical" evidence="1">
    <location>
        <begin position="72"/>
        <end position="92"/>
    </location>
</feature>
<dbReference type="EMBL" id="PDJE01000001">
    <property type="protein sequence ID" value="PFG29552.1"/>
    <property type="molecule type" value="Genomic_DNA"/>
</dbReference>
<dbReference type="Proteomes" id="UP000221369">
    <property type="component" value="Unassembled WGS sequence"/>
</dbReference>
<comment type="caution">
    <text evidence="2">The sequence shown here is derived from an EMBL/GenBank/DDBJ whole genome shotgun (WGS) entry which is preliminary data.</text>
</comment>
<keyword evidence="1" id="KW-1133">Transmembrane helix</keyword>
<keyword evidence="1" id="KW-0812">Transmembrane</keyword>
<gene>
    <name evidence="2" type="ORF">ATJ78_0459</name>
</gene>
<feature type="transmembrane region" description="Helical" evidence="1">
    <location>
        <begin position="46"/>
        <end position="66"/>
    </location>
</feature>
<evidence type="ECO:0008006" key="4">
    <source>
        <dbReference type="Google" id="ProtNLM"/>
    </source>
</evidence>